<dbReference type="AlphaFoldDB" id="A0A517TTK9"/>
<keyword evidence="1" id="KW-0472">Membrane</keyword>
<evidence type="ECO:0000313" key="2">
    <source>
        <dbReference type="EMBL" id="QDT71711.1"/>
    </source>
</evidence>
<dbReference type="Proteomes" id="UP000317909">
    <property type="component" value="Chromosome"/>
</dbReference>
<keyword evidence="3" id="KW-1185">Reference proteome</keyword>
<keyword evidence="1" id="KW-0812">Transmembrane</keyword>
<dbReference type="PROSITE" id="PS51257">
    <property type="entry name" value="PROKAR_LIPOPROTEIN"/>
    <property type="match status" value="1"/>
</dbReference>
<evidence type="ECO:0000313" key="3">
    <source>
        <dbReference type="Proteomes" id="UP000317909"/>
    </source>
</evidence>
<sequence>MLKYIRYSFAAPFFAASVACLALWGWSKWNEPQIEGLFYFRSANSLSAELSNGRARFAIGVRSNGRSGWYRMSTVMTELQLQSERKWNRRMFSLRGRTIKFPLWYPALVFALASVGVLRFRRQFSIRSALVAATVVAALIGIAVAL</sequence>
<evidence type="ECO:0000256" key="1">
    <source>
        <dbReference type="SAM" id="Phobius"/>
    </source>
</evidence>
<reference evidence="2 3" key="1">
    <citation type="submission" date="2019-02" db="EMBL/GenBank/DDBJ databases">
        <title>Deep-cultivation of Planctomycetes and their phenomic and genomic characterization uncovers novel biology.</title>
        <authorList>
            <person name="Wiegand S."/>
            <person name="Jogler M."/>
            <person name="Boedeker C."/>
            <person name="Pinto D."/>
            <person name="Vollmers J."/>
            <person name="Rivas-Marin E."/>
            <person name="Kohn T."/>
            <person name="Peeters S.H."/>
            <person name="Heuer A."/>
            <person name="Rast P."/>
            <person name="Oberbeckmann S."/>
            <person name="Bunk B."/>
            <person name="Jeske O."/>
            <person name="Meyerdierks A."/>
            <person name="Storesund J.E."/>
            <person name="Kallscheuer N."/>
            <person name="Luecker S."/>
            <person name="Lage O.M."/>
            <person name="Pohl T."/>
            <person name="Merkel B.J."/>
            <person name="Hornburger P."/>
            <person name="Mueller R.-W."/>
            <person name="Bruemmer F."/>
            <person name="Labrenz M."/>
            <person name="Spormann A.M."/>
            <person name="Op den Camp H."/>
            <person name="Overmann J."/>
            <person name="Amann R."/>
            <person name="Jetten M.S.M."/>
            <person name="Mascher T."/>
            <person name="Medema M.H."/>
            <person name="Devos D.P."/>
            <person name="Kaster A.-K."/>
            <person name="Ovreas L."/>
            <person name="Rohde M."/>
            <person name="Galperin M.Y."/>
            <person name="Jogler C."/>
        </authorList>
    </citation>
    <scope>NUCLEOTIDE SEQUENCE [LARGE SCALE GENOMIC DNA]</scope>
    <source>
        <strain evidence="2 3">I41</strain>
    </source>
</reference>
<feature type="transmembrane region" description="Helical" evidence="1">
    <location>
        <begin position="103"/>
        <end position="121"/>
    </location>
</feature>
<name>A0A517TTK9_9BACT</name>
<dbReference type="EMBL" id="CP036339">
    <property type="protein sequence ID" value="QDT71711.1"/>
    <property type="molecule type" value="Genomic_DNA"/>
</dbReference>
<gene>
    <name evidence="2" type="ORF">I41_08710</name>
</gene>
<dbReference type="KEGG" id="llh:I41_08710"/>
<accession>A0A517TTK9</accession>
<feature type="transmembrane region" description="Helical" evidence="1">
    <location>
        <begin position="128"/>
        <end position="145"/>
    </location>
</feature>
<proteinExistence type="predicted"/>
<feature type="transmembrane region" description="Helical" evidence="1">
    <location>
        <begin position="7"/>
        <end position="26"/>
    </location>
</feature>
<protein>
    <submittedName>
        <fullName evidence="2">Uncharacterized protein</fullName>
    </submittedName>
</protein>
<dbReference type="RefSeq" id="WP_145431196.1">
    <property type="nucleotide sequence ID" value="NZ_CP036339.1"/>
</dbReference>
<organism evidence="2 3">
    <name type="scientific">Lacipirellula limnantheis</name>
    <dbReference type="NCBI Taxonomy" id="2528024"/>
    <lineage>
        <taxon>Bacteria</taxon>
        <taxon>Pseudomonadati</taxon>
        <taxon>Planctomycetota</taxon>
        <taxon>Planctomycetia</taxon>
        <taxon>Pirellulales</taxon>
        <taxon>Lacipirellulaceae</taxon>
        <taxon>Lacipirellula</taxon>
    </lineage>
</organism>
<keyword evidence="1" id="KW-1133">Transmembrane helix</keyword>